<dbReference type="InterPro" id="IPR027417">
    <property type="entry name" value="P-loop_NTPase"/>
</dbReference>
<protein>
    <submittedName>
        <fullName evidence="2">Polyphosphate:AMP phosphotransferase</fullName>
    </submittedName>
</protein>
<dbReference type="Pfam" id="PF03976">
    <property type="entry name" value="PPK2"/>
    <property type="match status" value="2"/>
</dbReference>
<feature type="domain" description="Polyphosphate kinase-2-related" evidence="1">
    <location>
        <begin position="248"/>
        <end position="467"/>
    </location>
</feature>
<dbReference type="Proteomes" id="UP000244223">
    <property type="component" value="Unassembled WGS sequence"/>
</dbReference>
<dbReference type="SUPFAM" id="SSF52540">
    <property type="entry name" value="P-loop containing nucleoside triphosphate hydrolases"/>
    <property type="match status" value="2"/>
</dbReference>
<evidence type="ECO:0000313" key="2">
    <source>
        <dbReference type="EMBL" id="PTQ88195.1"/>
    </source>
</evidence>
<dbReference type="PANTHER" id="PTHR34383">
    <property type="entry name" value="POLYPHOSPHATE:AMP PHOSPHOTRANSFERASE-RELATED"/>
    <property type="match status" value="1"/>
</dbReference>
<comment type="caution">
    <text evidence="2">The sequence shown here is derived from an EMBL/GenBank/DDBJ whole genome shotgun (WGS) entry which is preliminary data.</text>
</comment>
<name>A0A2T5IWC4_9GAMM</name>
<keyword evidence="2" id="KW-0808">Transferase</keyword>
<keyword evidence="3" id="KW-1185">Reference proteome</keyword>
<dbReference type="RefSeq" id="WP_107866497.1">
    <property type="nucleotide sequence ID" value="NZ_QAON01000014.1"/>
</dbReference>
<evidence type="ECO:0000313" key="3">
    <source>
        <dbReference type="Proteomes" id="UP000244223"/>
    </source>
</evidence>
<evidence type="ECO:0000259" key="1">
    <source>
        <dbReference type="Pfam" id="PF03976"/>
    </source>
</evidence>
<gene>
    <name evidence="2" type="ORF">C8N29_11455</name>
</gene>
<dbReference type="Gene3D" id="3.40.50.300">
    <property type="entry name" value="P-loop containing nucleotide triphosphate hydrolases"/>
    <property type="match status" value="2"/>
</dbReference>
<feature type="domain" description="Polyphosphate kinase-2-related" evidence="1">
    <location>
        <begin position="5"/>
        <end position="219"/>
    </location>
</feature>
<reference evidence="2 3" key="1">
    <citation type="submission" date="2018-04" db="EMBL/GenBank/DDBJ databases">
        <title>Genomic Encyclopedia of Archaeal and Bacterial Type Strains, Phase II (KMG-II): from individual species to whole genera.</title>
        <authorList>
            <person name="Goeker M."/>
        </authorList>
    </citation>
    <scope>NUCLEOTIDE SEQUENCE [LARGE SCALE GENOMIC DNA]</scope>
    <source>
        <strain evidence="2 3">DSM 5822</strain>
    </source>
</reference>
<proteinExistence type="predicted"/>
<dbReference type="PANTHER" id="PTHR34383:SF3">
    <property type="entry name" value="POLYPHOSPHATE:AMP PHOSPHOTRANSFERASE"/>
    <property type="match status" value="1"/>
</dbReference>
<dbReference type="AlphaFoldDB" id="A0A2T5IWC4"/>
<dbReference type="GO" id="GO:0016740">
    <property type="term" value="F:transferase activity"/>
    <property type="evidence" value="ECO:0007669"/>
    <property type="project" value="UniProtKB-KW"/>
</dbReference>
<accession>A0A2T5IWC4</accession>
<dbReference type="EMBL" id="QAON01000014">
    <property type="protein sequence ID" value="PTQ88195.1"/>
    <property type="molecule type" value="Genomic_DNA"/>
</dbReference>
<dbReference type="OrthoDB" id="9775224at2"/>
<sequence length="473" mass="54852">MDEKALRTALLAAQYELKAKQARAVIVLVNGVEAAGKGETVKRLSEWMDSRHLLVESFGAPSKQEQQSPFYWRFWQKLPAKGQIALFFGNWYSELLNARVYKRLSRQAFAEKLAQAEDFEKLLQAEGILIVKLWFGLSAEQCQIRRQELANNPVLRWQVGQGIDWHKPKVFHRYLAAAQQLWQAQDQSPHHWHMIDGWQAKERDLSAARIVLQTLQQALVPHTSGVETALAPMLTPSLLQTLDCNADLNKKEYQHLLAEQQAQFAHWFRHKKMDKRSLVVVFEGMDAAGKGGAIRRLTAALDPREYHVMQVSAPSTQQRLLPYLHRFWQKIPSRGQCAIFDRSWYGRVLVERVDGHCPRSDWSRAYAEINQFEAELVAKGIVVVKFWLAIDKDIQLGRFQERERIPFKRFKITPDDWHNREHWDDYIIAGSEAIERTHHPERPWLIIPANNKYHARVHVLTALNKVLADICQS</sequence>
<dbReference type="InterPro" id="IPR022488">
    <property type="entry name" value="PPK2-related"/>
</dbReference>
<organism evidence="2 3">
    <name type="scientific">Agitococcus lubricus</name>
    <dbReference type="NCBI Taxonomy" id="1077255"/>
    <lineage>
        <taxon>Bacteria</taxon>
        <taxon>Pseudomonadati</taxon>
        <taxon>Pseudomonadota</taxon>
        <taxon>Gammaproteobacteria</taxon>
        <taxon>Moraxellales</taxon>
        <taxon>Moraxellaceae</taxon>
        <taxon>Agitococcus</taxon>
    </lineage>
</organism>